<feature type="transmembrane region" description="Helical" evidence="1">
    <location>
        <begin position="207"/>
        <end position="231"/>
    </location>
</feature>
<feature type="transmembrane region" description="Helical" evidence="1">
    <location>
        <begin position="237"/>
        <end position="257"/>
    </location>
</feature>
<evidence type="ECO:0000259" key="2">
    <source>
        <dbReference type="Pfam" id="PF20237"/>
    </source>
</evidence>
<proteinExistence type="predicted"/>
<dbReference type="AlphaFoldDB" id="A0AAD9HKG1"/>
<dbReference type="PANTHER" id="PTHR34502:SF4">
    <property type="entry name" value="DUF6594 DOMAIN-CONTAINING PROTEIN"/>
    <property type="match status" value="1"/>
</dbReference>
<organism evidence="3 4">
    <name type="scientific">Colletotrichum zoysiae</name>
    <dbReference type="NCBI Taxonomy" id="1216348"/>
    <lineage>
        <taxon>Eukaryota</taxon>
        <taxon>Fungi</taxon>
        <taxon>Dikarya</taxon>
        <taxon>Ascomycota</taxon>
        <taxon>Pezizomycotina</taxon>
        <taxon>Sordariomycetes</taxon>
        <taxon>Hypocreomycetidae</taxon>
        <taxon>Glomerellales</taxon>
        <taxon>Glomerellaceae</taxon>
        <taxon>Colletotrichum</taxon>
        <taxon>Colletotrichum graminicola species complex</taxon>
    </lineage>
</organism>
<keyword evidence="1" id="KW-0472">Membrane</keyword>
<protein>
    <recommendedName>
        <fullName evidence="2">DUF6594 domain-containing protein</fullName>
    </recommendedName>
</protein>
<evidence type="ECO:0000256" key="1">
    <source>
        <dbReference type="SAM" id="Phobius"/>
    </source>
</evidence>
<keyword evidence="4" id="KW-1185">Reference proteome</keyword>
<dbReference type="EMBL" id="MU842857">
    <property type="protein sequence ID" value="KAK2029927.1"/>
    <property type="molecule type" value="Genomic_DNA"/>
</dbReference>
<dbReference type="InterPro" id="IPR046529">
    <property type="entry name" value="DUF6594"/>
</dbReference>
<evidence type="ECO:0000313" key="4">
    <source>
        <dbReference type="Proteomes" id="UP001232148"/>
    </source>
</evidence>
<keyword evidence="1" id="KW-0812">Transmembrane</keyword>
<dbReference type="Pfam" id="PF20237">
    <property type="entry name" value="DUF6594"/>
    <property type="match status" value="1"/>
</dbReference>
<dbReference type="Proteomes" id="UP001232148">
    <property type="component" value="Unassembled WGS sequence"/>
</dbReference>
<feature type="transmembrane region" description="Helical" evidence="1">
    <location>
        <begin position="264"/>
        <end position="282"/>
    </location>
</feature>
<accession>A0AAD9HKG1</accession>
<gene>
    <name evidence="3" type="ORF">LX32DRAFT_727606</name>
</gene>
<sequence length="297" mass="32407">MKMPAQGSEGSFAGVSAWLSQDPDSETFIFRKFNDLSARNILYLQCELLELGAKLKRIDDKVWSNGPIELKDAARTWEELVDQAKDPESMASEMMTAVNEVREKLKEYHEALVLQNQMAALHRPRDGALEATRYWLDGGLVLPGGKKPGPKLGGKAKGYLDDRYDLVSLKAPVERDYLSEALRTYWPGRHDSPSDGRYGIRRHEEQSVAIAVGIISTILAAILLIGAIVGFSYVTAWGAKLGMICAFTTVFALSVGMMTSAKRAEIFAATAAYAAVLVVFVSNGDLSGNQCCPAPGQ</sequence>
<comment type="caution">
    <text evidence="3">The sequence shown here is derived from an EMBL/GenBank/DDBJ whole genome shotgun (WGS) entry which is preliminary data.</text>
</comment>
<evidence type="ECO:0000313" key="3">
    <source>
        <dbReference type="EMBL" id="KAK2029927.1"/>
    </source>
</evidence>
<dbReference type="PANTHER" id="PTHR34502">
    <property type="entry name" value="DUF6594 DOMAIN-CONTAINING PROTEIN-RELATED"/>
    <property type="match status" value="1"/>
</dbReference>
<name>A0AAD9HKG1_9PEZI</name>
<reference evidence="3" key="1">
    <citation type="submission" date="2021-06" db="EMBL/GenBank/DDBJ databases">
        <title>Comparative genomics, transcriptomics and evolutionary studies reveal genomic signatures of adaptation to plant cell wall in hemibiotrophic fungi.</title>
        <authorList>
            <consortium name="DOE Joint Genome Institute"/>
            <person name="Baroncelli R."/>
            <person name="Diaz J.F."/>
            <person name="Benocci T."/>
            <person name="Peng M."/>
            <person name="Battaglia E."/>
            <person name="Haridas S."/>
            <person name="Andreopoulos W."/>
            <person name="Labutti K."/>
            <person name="Pangilinan J."/>
            <person name="Floch G.L."/>
            <person name="Makela M.R."/>
            <person name="Henrissat B."/>
            <person name="Grigoriev I.V."/>
            <person name="Crouch J.A."/>
            <person name="De Vries R.P."/>
            <person name="Sukno S.A."/>
            <person name="Thon M.R."/>
        </authorList>
    </citation>
    <scope>NUCLEOTIDE SEQUENCE</scope>
    <source>
        <strain evidence="3">MAFF235873</strain>
    </source>
</reference>
<feature type="domain" description="DUF6594" evidence="2">
    <location>
        <begin position="14"/>
        <end position="278"/>
    </location>
</feature>
<keyword evidence="1" id="KW-1133">Transmembrane helix</keyword>